<proteinExistence type="predicted"/>
<gene>
    <name evidence="2" type="ORF">KIN20_011731</name>
</gene>
<dbReference type="AlphaFoldDB" id="A0AAD5M9W3"/>
<feature type="compositionally biased region" description="Pro residues" evidence="1">
    <location>
        <begin position="166"/>
        <end position="176"/>
    </location>
</feature>
<sequence>MKEVVEDPKVINAMSLGQPISLSKRIGHILAWFWIVHNVVMTRCVSMQNANLLMTCTKPSQNVIIGVIIECTSSGSKAPPPPGRRRQLKKATFTRVPSVRPKEPPPVVPSRPRESRFAKLHKERGAEMVIVSFVPVDIASKDLPSLPPDDLDDKSSFMKKDTTRPVQPPPLPPPKQKPSLNLENVDRPPLPQKPPKVLGKTETGVGVRELAAKFDAELHET</sequence>
<evidence type="ECO:0000313" key="2">
    <source>
        <dbReference type="EMBL" id="KAJ1354722.1"/>
    </source>
</evidence>
<feature type="compositionally biased region" description="Basic and acidic residues" evidence="1">
    <location>
        <begin position="153"/>
        <end position="163"/>
    </location>
</feature>
<evidence type="ECO:0000313" key="3">
    <source>
        <dbReference type="Proteomes" id="UP001196413"/>
    </source>
</evidence>
<name>A0AAD5M9W3_PARTN</name>
<accession>A0AAD5M9W3</accession>
<evidence type="ECO:0000256" key="1">
    <source>
        <dbReference type="SAM" id="MobiDB-lite"/>
    </source>
</evidence>
<feature type="region of interest" description="Disordered" evidence="1">
    <location>
        <begin position="141"/>
        <end position="204"/>
    </location>
</feature>
<comment type="caution">
    <text evidence="2">The sequence shown here is derived from an EMBL/GenBank/DDBJ whole genome shotgun (WGS) entry which is preliminary data.</text>
</comment>
<dbReference type="Proteomes" id="UP001196413">
    <property type="component" value="Unassembled WGS sequence"/>
</dbReference>
<protein>
    <submittedName>
        <fullName evidence="2">Uncharacterized protein</fullName>
    </submittedName>
</protein>
<dbReference type="EMBL" id="JAHQIW010002173">
    <property type="protein sequence ID" value="KAJ1354722.1"/>
    <property type="molecule type" value="Genomic_DNA"/>
</dbReference>
<reference evidence="2" key="1">
    <citation type="submission" date="2021-06" db="EMBL/GenBank/DDBJ databases">
        <title>Parelaphostrongylus tenuis whole genome reference sequence.</title>
        <authorList>
            <person name="Garwood T.J."/>
            <person name="Larsen P.A."/>
            <person name="Fountain-Jones N.M."/>
            <person name="Garbe J.R."/>
            <person name="Macchietto M.G."/>
            <person name="Kania S.A."/>
            <person name="Gerhold R.W."/>
            <person name="Richards J.E."/>
            <person name="Wolf T.M."/>
        </authorList>
    </citation>
    <scope>NUCLEOTIDE SEQUENCE</scope>
    <source>
        <strain evidence="2">MNPRO001-30</strain>
        <tissue evidence="2">Meninges</tissue>
    </source>
</reference>
<organism evidence="2 3">
    <name type="scientific">Parelaphostrongylus tenuis</name>
    <name type="common">Meningeal worm</name>
    <dbReference type="NCBI Taxonomy" id="148309"/>
    <lineage>
        <taxon>Eukaryota</taxon>
        <taxon>Metazoa</taxon>
        <taxon>Ecdysozoa</taxon>
        <taxon>Nematoda</taxon>
        <taxon>Chromadorea</taxon>
        <taxon>Rhabditida</taxon>
        <taxon>Rhabditina</taxon>
        <taxon>Rhabditomorpha</taxon>
        <taxon>Strongyloidea</taxon>
        <taxon>Metastrongylidae</taxon>
        <taxon>Parelaphostrongylus</taxon>
    </lineage>
</organism>
<feature type="region of interest" description="Disordered" evidence="1">
    <location>
        <begin position="95"/>
        <end position="115"/>
    </location>
</feature>
<keyword evidence="3" id="KW-1185">Reference proteome</keyword>